<dbReference type="InterPro" id="IPR013826">
    <property type="entry name" value="Topo_IA_cen_sub3"/>
</dbReference>
<dbReference type="EC" id="5.6.2.1" evidence="10"/>
<dbReference type="Gene3D" id="1.10.290.10">
    <property type="entry name" value="Topoisomerase I, domain 4"/>
    <property type="match status" value="1"/>
</dbReference>
<feature type="active site" description="O-(5'-phospho-DNA)-tyrosine intermediate" evidence="10">
    <location>
        <position position="309"/>
    </location>
</feature>
<comment type="caution">
    <text evidence="10">Lacks conserved residue(s) required for the propagation of feature annotation.</text>
</comment>
<dbReference type="Gene3D" id="2.70.20.10">
    <property type="entry name" value="Topoisomerase I, domain 3"/>
    <property type="match status" value="1"/>
</dbReference>
<name>A0ABU9D945_9PROT</name>
<dbReference type="InterPro" id="IPR034149">
    <property type="entry name" value="TOPRIM_TopoI"/>
</dbReference>
<feature type="site" description="Interaction with DNA" evidence="10">
    <location>
        <position position="147"/>
    </location>
</feature>
<evidence type="ECO:0000313" key="15">
    <source>
        <dbReference type="Proteomes" id="UP001446205"/>
    </source>
</evidence>
<dbReference type="InterPro" id="IPR003602">
    <property type="entry name" value="Topo_IA_DNA-bd_dom"/>
</dbReference>
<dbReference type="PROSITE" id="PS50880">
    <property type="entry name" value="TOPRIM"/>
    <property type="match status" value="1"/>
</dbReference>
<dbReference type="InterPro" id="IPR013824">
    <property type="entry name" value="Topo_IA_cen_sub1"/>
</dbReference>
<feature type="compositionally biased region" description="Basic residues" evidence="11">
    <location>
        <begin position="834"/>
        <end position="845"/>
    </location>
</feature>
<dbReference type="InterPro" id="IPR023405">
    <property type="entry name" value="Topo_IA_core_domain"/>
</dbReference>
<dbReference type="PANTHER" id="PTHR42785:SF1">
    <property type="entry name" value="DNA TOPOISOMERASE"/>
    <property type="match status" value="1"/>
</dbReference>
<dbReference type="InterPro" id="IPR013498">
    <property type="entry name" value="Topo_IA_Znf"/>
</dbReference>
<evidence type="ECO:0000256" key="9">
    <source>
        <dbReference type="ARBA" id="ARBA00023235"/>
    </source>
</evidence>
<keyword evidence="4" id="KW-0863">Zinc-finger</keyword>
<keyword evidence="9 10" id="KW-0413">Isomerase</keyword>
<proteinExistence type="inferred from homology"/>
<dbReference type="CDD" id="cd03363">
    <property type="entry name" value="TOPRIM_TopoIA_TopoI"/>
    <property type="match status" value="1"/>
</dbReference>
<protein>
    <recommendedName>
        <fullName evidence="10">DNA topoisomerase 1</fullName>
        <ecNumber evidence="10">5.6.2.1</ecNumber>
    </recommendedName>
    <alternativeName>
        <fullName evidence="10">DNA topoisomerase I</fullName>
    </alternativeName>
</protein>
<feature type="domain" description="Toprim" evidence="12">
    <location>
        <begin position="3"/>
        <end position="118"/>
    </location>
</feature>
<keyword evidence="3" id="KW-0479">Metal-binding</keyword>
<dbReference type="Gene3D" id="3.40.50.140">
    <property type="match status" value="1"/>
</dbReference>
<feature type="domain" description="Topo IA-type catalytic" evidence="13">
    <location>
        <begin position="133"/>
        <end position="571"/>
    </location>
</feature>
<keyword evidence="15" id="KW-1185">Reference proteome</keyword>
<accession>A0ABU9D945</accession>
<dbReference type="Pfam" id="PF01396">
    <property type="entry name" value="Zn_ribbon_Top1"/>
    <property type="match status" value="3"/>
</dbReference>
<keyword evidence="5" id="KW-0862">Zinc</keyword>
<evidence type="ECO:0000256" key="8">
    <source>
        <dbReference type="ARBA" id="ARBA00023125"/>
    </source>
</evidence>
<dbReference type="InterPro" id="IPR023406">
    <property type="entry name" value="Topo_IA_AS"/>
</dbReference>
<dbReference type="SUPFAM" id="SSF56712">
    <property type="entry name" value="Prokaryotic type I DNA topoisomerase"/>
    <property type="match status" value="1"/>
</dbReference>
<dbReference type="InterPro" id="IPR003601">
    <property type="entry name" value="Topo_IA_2"/>
</dbReference>
<dbReference type="InterPro" id="IPR006171">
    <property type="entry name" value="TOPRIM_dom"/>
</dbReference>
<dbReference type="PROSITE" id="PS00396">
    <property type="entry name" value="TOPO_IA_1"/>
    <property type="match status" value="1"/>
</dbReference>
<dbReference type="CDD" id="cd00186">
    <property type="entry name" value="TOP1Ac"/>
    <property type="match status" value="1"/>
</dbReference>
<comment type="similarity">
    <text evidence="2 10">Belongs to the type IA topoisomerase family.</text>
</comment>
<feature type="compositionally biased region" description="Low complexity" evidence="11">
    <location>
        <begin position="824"/>
        <end position="833"/>
    </location>
</feature>
<dbReference type="HAMAP" id="MF_00952">
    <property type="entry name" value="Topoisom_1_prok"/>
    <property type="match status" value="1"/>
</dbReference>
<evidence type="ECO:0000313" key="14">
    <source>
        <dbReference type="EMBL" id="MEK8089491.1"/>
    </source>
</evidence>
<dbReference type="GO" id="GO:0003917">
    <property type="term" value="F:DNA topoisomerase type I (single strand cut, ATP-independent) activity"/>
    <property type="evidence" value="ECO:0007669"/>
    <property type="project" value="UniProtKB-EC"/>
</dbReference>
<feature type="region of interest" description="Interaction with DNA" evidence="10">
    <location>
        <begin position="167"/>
        <end position="172"/>
    </location>
</feature>
<feature type="site" description="Interaction with DNA" evidence="10">
    <location>
        <position position="311"/>
    </location>
</feature>
<evidence type="ECO:0000256" key="1">
    <source>
        <dbReference type="ARBA" id="ARBA00000213"/>
    </source>
</evidence>
<organism evidence="14 15">
    <name type="scientific">Thermithiobacillus plumbiphilus</name>
    <dbReference type="NCBI Taxonomy" id="1729899"/>
    <lineage>
        <taxon>Bacteria</taxon>
        <taxon>Pseudomonadati</taxon>
        <taxon>Pseudomonadota</taxon>
        <taxon>Acidithiobacillia</taxon>
        <taxon>Acidithiobacillales</taxon>
        <taxon>Thermithiobacillaceae</taxon>
        <taxon>Thermithiobacillus</taxon>
    </lineage>
</organism>
<comment type="catalytic activity">
    <reaction evidence="1 10">
        <text>ATP-independent breakage of single-stranded DNA, followed by passage and rejoining.</text>
        <dbReference type="EC" id="5.6.2.1"/>
    </reaction>
</comment>
<keyword evidence="6" id="KW-0460">Magnesium</keyword>
<dbReference type="InterPro" id="IPR013497">
    <property type="entry name" value="Topo_IA_cen"/>
</dbReference>
<evidence type="ECO:0000256" key="6">
    <source>
        <dbReference type="ARBA" id="ARBA00022842"/>
    </source>
</evidence>
<evidence type="ECO:0000256" key="2">
    <source>
        <dbReference type="ARBA" id="ARBA00009446"/>
    </source>
</evidence>
<feature type="site" description="Interaction with DNA" evidence="10">
    <location>
        <position position="144"/>
    </location>
</feature>
<evidence type="ECO:0000259" key="12">
    <source>
        <dbReference type="PROSITE" id="PS50880"/>
    </source>
</evidence>
<evidence type="ECO:0000256" key="4">
    <source>
        <dbReference type="ARBA" id="ARBA00022771"/>
    </source>
</evidence>
<dbReference type="SMART" id="SM00493">
    <property type="entry name" value="TOPRIM"/>
    <property type="match status" value="1"/>
</dbReference>
<evidence type="ECO:0000256" key="5">
    <source>
        <dbReference type="ARBA" id="ARBA00022833"/>
    </source>
</evidence>
<dbReference type="NCBIfam" id="TIGR01051">
    <property type="entry name" value="topA_bact"/>
    <property type="match status" value="1"/>
</dbReference>
<reference evidence="14 15" key="1">
    <citation type="submission" date="2024-04" db="EMBL/GenBank/DDBJ databases">
        <authorList>
            <person name="Abashina T."/>
            <person name="Shaikin A."/>
        </authorList>
    </citation>
    <scope>NUCLEOTIDE SEQUENCE [LARGE SCALE GENOMIC DNA]</scope>
    <source>
        <strain evidence="14 15">AAFK</strain>
    </source>
</reference>
<feature type="site" description="Interaction with DNA" evidence="10">
    <location>
        <position position="33"/>
    </location>
</feature>
<dbReference type="InterPro" id="IPR013825">
    <property type="entry name" value="Topo_IA_cen_sub2"/>
</dbReference>
<dbReference type="Gene3D" id="1.10.460.10">
    <property type="entry name" value="Topoisomerase I, domain 2"/>
    <property type="match status" value="1"/>
</dbReference>
<feature type="site" description="Interaction with DNA" evidence="10">
    <location>
        <position position="143"/>
    </location>
</feature>
<evidence type="ECO:0000256" key="7">
    <source>
        <dbReference type="ARBA" id="ARBA00023029"/>
    </source>
</evidence>
<comment type="caution">
    <text evidence="14">The sequence shown here is derived from an EMBL/GenBank/DDBJ whole genome shotgun (WGS) entry which is preliminary data.</text>
</comment>
<dbReference type="PANTHER" id="PTHR42785">
    <property type="entry name" value="DNA TOPOISOMERASE, TYPE IA, CORE"/>
    <property type="match status" value="1"/>
</dbReference>
<dbReference type="RefSeq" id="WP_341370546.1">
    <property type="nucleotide sequence ID" value="NZ_JBBPCO010000005.1"/>
</dbReference>
<feature type="compositionally biased region" description="Low complexity" evidence="11">
    <location>
        <begin position="792"/>
        <end position="807"/>
    </location>
</feature>
<dbReference type="Proteomes" id="UP001446205">
    <property type="component" value="Unassembled WGS sequence"/>
</dbReference>
<evidence type="ECO:0000259" key="13">
    <source>
        <dbReference type="PROSITE" id="PS52039"/>
    </source>
</evidence>
<dbReference type="PROSITE" id="PS52039">
    <property type="entry name" value="TOPO_IA_2"/>
    <property type="match status" value="1"/>
</dbReference>
<feature type="site" description="Interaction with DNA" evidence="10">
    <location>
        <position position="503"/>
    </location>
</feature>
<dbReference type="EMBL" id="JBBPCO010000005">
    <property type="protein sequence ID" value="MEK8089491.1"/>
    <property type="molecule type" value="Genomic_DNA"/>
</dbReference>
<feature type="region of interest" description="Disordered" evidence="11">
    <location>
        <begin position="773"/>
        <end position="845"/>
    </location>
</feature>
<feature type="site" description="Interaction with DNA" evidence="10">
    <location>
        <position position="159"/>
    </location>
</feature>
<dbReference type="InterPro" id="IPR000380">
    <property type="entry name" value="Topo_IA"/>
</dbReference>
<dbReference type="SMART" id="SM00437">
    <property type="entry name" value="TOP1Ac"/>
    <property type="match status" value="1"/>
</dbReference>
<keyword evidence="7 10" id="KW-0799">Topoisomerase</keyword>
<dbReference type="SUPFAM" id="SSF57783">
    <property type="entry name" value="Zinc beta-ribbon"/>
    <property type="match status" value="2"/>
</dbReference>
<dbReference type="InterPro" id="IPR005733">
    <property type="entry name" value="TopoI_bac-type"/>
</dbReference>
<dbReference type="InterPro" id="IPR028612">
    <property type="entry name" value="Topoisom_1_IA"/>
</dbReference>
<keyword evidence="8 10" id="KW-0238">DNA-binding</keyword>
<comment type="function">
    <text evidence="10">Releases the supercoiling and torsional tension of DNA, which is introduced during the DNA replication and transcription, by transiently cleaving and rejoining one strand of the DNA duplex. Introduces a single-strand break via transesterification at a target site in duplex DNA. The scissile phosphodiester is attacked by the catalytic tyrosine of the enzyme, resulting in the formation of a DNA-(5'-phosphotyrosyl)-enzyme intermediate and the expulsion of a 3'-OH DNA strand. The free DNA strand then undergoes passage around the unbroken strand, thus removing DNA supercoils. Finally, in the religation step, the DNA 3'-OH attacks the covalent intermediate to expel the active-site tyrosine and restore the DNA phosphodiester backbone.</text>
</comment>
<dbReference type="Pfam" id="PF01751">
    <property type="entry name" value="Toprim"/>
    <property type="match status" value="1"/>
</dbReference>
<gene>
    <name evidence="10 14" type="primary">topA</name>
    <name evidence="14" type="ORF">WOB96_06885</name>
</gene>
<dbReference type="Pfam" id="PF01131">
    <property type="entry name" value="Topoisom_bac"/>
    <property type="match status" value="1"/>
</dbReference>
<evidence type="ECO:0000256" key="10">
    <source>
        <dbReference type="HAMAP-Rule" id="MF_00952"/>
    </source>
</evidence>
<dbReference type="Gene3D" id="3.30.65.10">
    <property type="entry name" value="Bacterial Topoisomerase I, domain 1"/>
    <property type="match status" value="3"/>
</dbReference>
<comment type="subunit">
    <text evidence="10">Monomer.</text>
</comment>
<evidence type="ECO:0000256" key="3">
    <source>
        <dbReference type="ARBA" id="ARBA00022723"/>
    </source>
</evidence>
<dbReference type="PRINTS" id="PR00417">
    <property type="entry name" value="PRTPISMRASEI"/>
</dbReference>
<evidence type="ECO:0000256" key="11">
    <source>
        <dbReference type="SAM" id="MobiDB-lite"/>
    </source>
</evidence>
<dbReference type="SMART" id="SM00436">
    <property type="entry name" value="TOP1Bc"/>
    <property type="match status" value="1"/>
</dbReference>
<sequence length="845" mass="93282">MGNRLVVVESPAKAKTINKYLGPDYTVLASYGHVRDLVPKEGAVDPEHEFAMRYDLIEKNKRHVDEIVKALKQADTLILATDPDREGEAISWHLAELLKEKGVLKNKPVERVVFHEITKNAITQAIQQPRGISYELVNAQQARRALDYLVGFNLSPLLWRKIRPGLSAGRVQSAALRLIVEREQEIEAFQTQEYWTIEASLRQDGQAFDARLVQWAGKKLEQFDLTQAEQAEAVRARIETDCQRSPLRVLKVEKKQRSRQPAAPFTTSTLQQEAARKLGFSASRTMRIAQQLYEGVSLPGEGSVGLISYMRTDAVNLAAEAISEIRGLVQERFGPDYLPASPRLYKTKSKNAQEAHEAIRPTSIQRLPEVLKGSLSAEQAKLYELIWKRTVACQMSPAKIDTVAVDLGNGGDWLLRANGSSIAFPGFISVYQEGVDDGAEEGGKLLPPLTAGDQPELLDLSASQHFTEPPPRYSEATLVKALEAYGIGRPSTYASIIQTLQNREYVELLQKRFHPTDVGRVVNKFLVEHFEQYVNYHFTAQMEDELDAVSRGEKDWKPLLHAFWTPFHERVEDKAKSVSRADVTSEQIDEACPKCGKPLALKLGKRGRFISCTGYPDCDYARPLGTDAQAEPELVGRDCPDCGQPLVFKVGRYGKFISCSGYPTCKHIEPLEKPQSTGVSCPSCNTGELVAKKSRYGKVFYSCNTYPKCTYAVWDPPLAEPCPKCGSPILTLKTTKRWGEEKLCPDRACGFRVPVGASPEIIAAAIAKPAPVLPERPEKAPAKTAKGKKTPASKAQSAKPAKAPKAAAKTEAEAKPTRARKAAAAKPDSTKAASPRKPRAAKTGT</sequence>